<comment type="caution">
    <text evidence="1">The sequence shown here is derived from an EMBL/GenBank/DDBJ whole genome shotgun (WGS) entry which is preliminary data.</text>
</comment>
<name>B0MZ23_9BACT</name>
<sequence>MEIPVPQNPQQTLPSDAGKQKYIGIRRFFTLRLNLFRSGYVL</sequence>
<dbReference type="EMBL" id="ABFK02000020">
    <property type="protein sequence ID" value="EDS02859.1"/>
    <property type="molecule type" value="Genomic_DNA"/>
</dbReference>
<accession>B0MZ23</accession>
<protein>
    <submittedName>
        <fullName evidence="1">Uncharacterized protein</fullName>
    </submittedName>
</protein>
<evidence type="ECO:0000313" key="1">
    <source>
        <dbReference type="EMBL" id="EDS02859.1"/>
    </source>
</evidence>
<dbReference type="HOGENOM" id="CLU_3246263_0_0_10"/>
<dbReference type="AlphaFoldDB" id="B0MZ23"/>
<proteinExistence type="predicted"/>
<dbReference type="Proteomes" id="UP000005819">
    <property type="component" value="Unassembled WGS sequence"/>
</dbReference>
<keyword evidence="2" id="KW-1185">Reference proteome</keyword>
<organism evidence="1 2">
    <name type="scientific">Alistipes putredinis DSM 17216</name>
    <dbReference type="NCBI Taxonomy" id="445970"/>
    <lineage>
        <taxon>Bacteria</taxon>
        <taxon>Pseudomonadati</taxon>
        <taxon>Bacteroidota</taxon>
        <taxon>Bacteroidia</taxon>
        <taxon>Bacteroidales</taxon>
        <taxon>Rikenellaceae</taxon>
        <taxon>Alistipes</taxon>
    </lineage>
</organism>
<reference evidence="1" key="1">
    <citation type="submission" date="2007-10" db="EMBL/GenBank/DDBJ databases">
        <authorList>
            <person name="Fulton L."/>
            <person name="Clifton S."/>
            <person name="Fulton B."/>
            <person name="Xu J."/>
            <person name="Minx P."/>
            <person name="Pepin K.H."/>
            <person name="Johnson M."/>
            <person name="Thiruvilangam P."/>
            <person name="Bhonagiri V."/>
            <person name="Nash W.E."/>
            <person name="Mardis E.R."/>
            <person name="Wilson R.K."/>
        </authorList>
    </citation>
    <scope>NUCLEOTIDE SEQUENCE [LARGE SCALE GENOMIC DNA]</scope>
    <source>
        <strain evidence="1">DSM 17216</strain>
    </source>
</reference>
<reference evidence="1" key="2">
    <citation type="submission" date="2013-09" db="EMBL/GenBank/DDBJ databases">
        <title>Draft genome sequence of Alistipes putredinis (DSM 17216).</title>
        <authorList>
            <person name="Sudarsanam P."/>
            <person name="Ley R."/>
            <person name="Guruge J."/>
            <person name="Turnbaugh P.J."/>
            <person name="Mahowald M."/>
            <person name="Liep D."/>
            <person name="Gordon J."/>
        </authorList>
    </citation>
    <scope>NUCLEOTIDE SEQUENCE</scope>
    <source>
        <strain evidence="1">DSM 17216</strain>
    </source>
</reference>
<gene>
    <name evidence="1" type="ORF">ALIPUT_02395</name>
</gene>
<evidence type="ECO:0000313" key="2">
    <source>
        <dbReference type="Proteomes" id="UP000005819"/>
    </source>
</evidence>